<accession>A0A3E2B5B7</accession>
<evidence type="ECO:0000256" key="1">
    <source>
        <dbReference type="SAM" id="Phobius"/>
    </source>
</evidence>
<sequence>MMRTMFDRLFAGRNGIDQLNIALFVLAILCWIGSLFAPTRGLANLLHWACLLAAAFCCVRAFSQNLGRRQQENQKFLAMTRGFRIGRNWRAKMEQKRQYKVFKCPSCGVKLRVPRGKGKIKVTCRQCGASFEERS</sequence>
<protein>
    <recommendedName>
        <fullName evidence="4">Zn-finger containing protein</fullName>
    </recommendedName>
</protein>
<keyword evidence="1" id="KW-0812">Transmembrane</keyword>
<keyword evidence="1" id="KW-1133">Transmembrane helix</keyword>
<feature type="transmembrane region" description="Helical" evidence="1">
    <location>
        <begin position="45"/>
        <end position="63"/>
    </location>
</feature>
<comment type="caution">
    <text evidence="2">The sequence shown here is derived from an EMBL/GenBank/DDBJ whole genome shotgun (WGS) entry which is preliminary data.</text>
</comment>
<proteinExistence type="predicted"/>
<reference evidence="2 3" key="1">
    <citation type="submission" date="2018-07" db="EMBL/GenBank/DDBJ databases">
        <title>GABA Modulating Bacteria of the Human Gut Microbiota.</title>
        <authorList>
            <person name="Strandwitz P."/>
            <person name="Kim K.H."/>
            <person name="Terekhova D."/>
            <person name="Liu J.K."/>
            <person name="Sharma A."/>
            <person name="Levering J."/>
            <person name="Mcdonald D."/>
            <person name="Dietrich D."/>
            <person name="Ramadhar T.R."/>
            <person name="Lekbua A."/>
            <person name="Mroue N."/>
            <person name="Liston C."/>
            <person name="Stewart E.J."/>
            <person name="Dubin M.J."/>
            <person name="Zengler K."/>
            <person name="Knight R."/>
            <person name="Gilbert J.A."/>
            <person name="Clardy J."/>
            <person name="Lewis K."/>
        </authorList>
    </citation>
    <scope>NUCLEOTIDE SEQUENCE [LARGE SCALE GENOMIC DNA]</scope>
    <source>
        <strain evidence="2 3">KLE1738</strain>
    </source>
</reference>
<dbReference type="EMBL" id="QQRQ01000004">
    <property type="protein sequence ID" value="RFT07207.1"/>
    <property type="molecule type" value="Genomic_DNA"/>
</dbReference>
<keyword evidence="1" id="KW-0472">Membrane</keyword>
<name>A0A3E2B5B7_9FIRM</name>
<organism evidence="2 3">
    <name type="scientific">Evtepia gabavorous</name>
    <dbReference type="NCBI Taxonomy" id="2211183"/>
    <lineage>
        <taxon>Bacteria</taxon>
        <taxon>Bacillati</taxon>
        <taxon>Bacillota</taxon>
        <taxon>Clostridia</taxon>
        <taxon>Eubacteriales</taxon>
        <taxon>Evtepia</taxon>
    </lineage>
</organism>
<evidence type="ECO:0000313" key="2">
    <source>
        <dbReference type="EMBL" id="RFT07207.1"/>
    </source>
</evidence>
<feature type="transmembrane region" description="Helical" evidence="1">
    <location>
        <begin position="21"/>
        <end position="39"/>
    </location>
</feature>
<dbReference type="OrthoDB" id="3174166at2"/>
<dbReference type="GeneID" id="97994957"/>
<evidence type="ECO:0008006" key="4">
    <source>
        <dbReference type="Google" id="ProtNLM"/>
    </source>
</evidence>
<dbReference type="RefSeq" id="WP_117141884.1">
    <property type="nucleotide sequence ID" value="NZ_CAKXKJ010000032.1"/>
</dbReference>
<dbReference type="AlphaFoldDB" id="A0A3E2B5B7"/>
<dbReference type="SUPFAM" id="SSF57783">
    <property type="entry name" value="Zinc beta-ribbon"/>
    <property type="match status" value="1"/>
</dbReference>
<gene>
    <name evidence="2" type="ORF">DV520_04280</name>
</gene>
<keyword evidence="3" id="KW-1185">Reference proteome</keyword>
<dbReference type="Proteomes" id="UP000260649">
    <property type="component" value="Unassembled WGS sequence"/>
</dbReference>
<evidence type="ECO:0000313" key="3">
    <source>
        <dbReference type="Proteomes" id="UP000260649"/>
    </source>
</evidence>